<feature type="region of interest" description="Disordered" evidence="1">
    <location>
        <begin position="265"/>
        <end position="355"/>
    </location>
</feature>
<dbReference type="InterPro" id="IPR013320">
    <property type="entry name" value="ConA-like_dom_sf"/>
</dbReference>
<dbReference type="PANTHER" id="PTHR38121">
    <property type="entry name" value="GH16 DOMAIN-CONTAINING PROTEIN"/>
    <property type="match status" value="1"/>
</dbReference>
<feature type="compositionally biased region" description="Low complexity" evidence="1">
    <location>
        <begin position="273"/>
        <end position="322"/>
    </location>
</feature>
<dbReference type="GO" id="GO:0005975">
    <property type="term" value="P:carbohydrate metabolic process"/>
    <property type="evidence" value="ECO:0007669"/>
    <property type="project" value="InterPro"/>
</dbReference>
<sequence>MFYDHFSGTALMAAALLVVPSAAQKTSPPATWTGKGYNVAGVGTFNSFFQIDFSKLSDFPSSLDISTNTVGAGNSPYARTFSKSNIRMNRGDSVSLLVQPKVIDGSIPSGEFSTGIDDILYGSVRTLAKASNVSGTCHGFFSYLDDNQETDIEILTKNLSKVWFTNQALTPGTDETSTTASAPATIASAYHEYRIDWLEDRTVFYIDGVKKAELTTNVPNKSTSWLWNNWANGNPKWSAGPPAQISDLRIQSITAYWNRTSVAVAQPPPGNYSSSSTLTTSTKTATTKSSNQPSATVKTAAKSTKSTTTTKSQTTKATTTKKSAVKKTTAKVKTTAKKAAKVKAAAKTGKPKKQA</sequence>
<keyword evidence="4" id="KW-0378">Hydrolase</keyword>
<dbReference type="PANTHER" id="PTHR38121:SF2">
    <property type="entry name" value="ACYLTRANSFERASE 3 DOMAIN-CONTAINING PROTEIN"/>
    <property type="match status" value="1"/>
</dbReference>
<keyword evidence="2" id="KW-0732">Signal</keyword>
<gene>
    <name evidence="4" type="ORF">C1H76_1876</name>
</gene>
<protein>
    <submittedName>
        <fullName evidence="4">Putative glycosyl hydrolases family 16 protein</fullName>
    </submittedName>
</protein>
<dbReference type="Pfam" id="PF00722">
    <property type="entry name" value="Glyco_hydro_16"/>
    <property type="match status" value="1"/>
</dbReference>
<feature type="chain" id="PRO_5020920532" evidence="2">
    <location>
        <begin position="24"/>
        <end position="355"/>
    </location>
</feature>
<organism evidence="4 5">
    <name type="scientific">Elsinoe australis</name>
    <dbReference type="NCBI Taxonomy" id="40998"/>
    <lineage>
        <taxon>Eukaryota</taxon>
        <taxon>Fungi</taxon>
        <taxon>Dikarya</taxon>
        <taxon>Ascomycota</taxon>
        <taxon>Pezizomycotina</taxon>
        <taxon>Dothideomycetes</taxon>
        <taxon>Dothideomycetidae</taxon>
        <taxon>Myriangiales</taxon>
        <taxon>Elsinoaceae</taxon>
        <taxon>Elsinoe</taxon>
    </lineage>
</organism>
<evidence type="ECO:0000256" key="1">
    <source>
        <dbReference type="SAM" id="MobiDB-lite"/>
    </source>
</evidence>
<evidence type="ECO:0000313" key="4">
    <source>
        <dbReference type="EMBL" id="TKX26029.1"/>
    </source>
</evidence>
<accession>A0A4U7B510</accession>
<evidence type="ECO:0000259" key="3">
    <source>
        <dbReference type="PROSITE" id="PS51762"/>
    </source>
</evidence>
<dbReference type="Gene3D" id="2.60.120.200">
    <property type="match status" value="1"/>
</dbReference>
<name>A0A4U7B510_9PEZI</name>
<feature type="compositionally biased region" description="Basic residues" evidence="1">
    <location>
        <begin position="323"/>
        <end position="341"/>
    </location>
</feature>
<dbReference type="InterPro" id="IPR000757">
    <property type="entry name" value="Beta-glucanase-like"/>
</dbReference>
<dbReference type="EMBL" id="PTQR01000021">
    <property type="protein sequence ID" value="TKX26029.1"/>
    <property type="molecule type" value="Genomic_DNA"/>
</dbReference>
<dbReference type="PROSITE" id="PS51762">
    <property type="entry name" value="GH16_2"/>
    <property type="match status" value="1"/>
</dbReference>
<proteinExistence type="predicted"/>
<feature type="domain" description="GH16" evidence="3">
    <location>
        <begin position="30"/>
        <end position="266"/>
    </location>
</feature>
<feature type="signal peptide" evidence="2">
    <location>
        <begin position="1"/>
        <end position="23"/>
    </location>
</feature>
<dbReference type="Proteomes" id="UP000308133">
    <property type="component" value="Unassembled WGS sequence"/>
</dbReference>
<comment type="caution">
    <text evidence="4">The sequence shown here is derived from an EMBL/GenBank/DDBJ whole genome shotgun (WGS) entry which is preliminary data.</text>
</comment>
<reference evidence="4 5" key="1">
    <citation type="submission" date="2018-02" db="EMBL/GenBank/DDBJ databases">
        <title>Draft genome sequences of Elsinoe sp., causing black scab on jojoba.</title>
        <authorList>
            <person name="Stodart B."/>
            <person name="Jeffress S."/>
            <person name="Ash G."/>
            <person name="Arun Chinnappa K."/>
        </authorList>
    </citation>
    <scope>NUCLEOTIDE SEQUENCE [LARGE SCALE GENOMIC DNA]</scope>
    <source>
        <strain evidence="4 5">Hillstone_2</strain>
    </source>
</reference>
<dbReference type="AlphaFoldDB" id="A0A4U7B510"/>
<evidence type="ECO:0000313" key="5">
    <source>
        <dbReference type="Proteomes" id="UP000308133"/>
    </source>
</evidence>
<dbReference type="GO" id="GO:0004553">
    <property type="term" value="F:hydrolase activity, hydrolyzing O-glycosyl compounds"/>
    <property type="evidence" value="ECO:0007669"/>
    <property type="project" value="InterPro"/>
</dbReference>
<evidence type="ECO:0000256" key="2">
    <source>
        <dbReference type="SAM" id="SignalP"/>
    </source>
</evidence>
<dbReference type="CDD" id="cd00413">
    <property type="entry name" value="Glyco_hydrolase_16"/>
    <property type="match status" value="1"/>
</dbReference>
<dbReference type="SUPFAM" id="SSF49899">
    <property type="entry name" value="Concanavalin A-like lectins/glucanases"/>
    <property type="match status" value="1"/>
</dbReference>